<evidence type="ECO:0008006" key="4">
    <source>
        <dbReference type="Google" id="ProtNLM"/>
    </source>
</evidence>
<organism evidence="2 3">
    <name type="scientific">Candidatus Buchananbacteria bacterium CG10_big_fil_rev_8_21_14_0_10_33_19</name>
    <dbReference type="NCBI Taxonomy" id="1974525"/>
    <lineage>
        <taxon>Bacteria</taxon>
        <taxon>Candidatus Buchananiibacteriota</taxon>
    </lineage>
</organism>
<sequence length="303" mass="33548">MFNYSKNESGIILILALMIMSILLSMALGFGVFIISDLRQAQEIDSSIVSYYFADSGIERTLYLFRHGGKEKIGNFSGNGSNELLSSVDKNSDMTGDGSIDWTIEDSTDYEPTFFRQRLYNGQSVKLYFIGRSDSSNTAQSIKINWVKGFNSPKLQVVFTQLNPTDDGGTLVYFTDINKIEISDSIESANPVCFDFKDRNINGDISPIPSNYLVELKVLGTSGDYIDNLSVTAYNEKKGINGCNSEDYNNTYNPEGISNITIKSVGVFAGTRQAVYANIPPRDPSSSLFGFVLFSQEDITKGY</sequence>
<name>A0A2H0W4F0_9BACT</name>
<comment type="caution">
    <text evidence="2">The sequence shown here is derived from an EMBL/GenBank/DDBJ whole genome shotgun (WGS) entry which is preliminary data.</text>
</comment>
<dbReference type="AlphaFoldDB" id="A0A2H0W4F0"/>
<evidence type="ECO:0000256" key="1">
    <source>
        <dbReference type="SAM" id="Phobius"/>
    </source>
</evidence>
<keyword evidence="1" id="KW-1133">Transmembrane helix</keyword>
<evidence type="ECO:0000313" key="3">
    <source>
        <dbReference type="Proteomes" id="UP000229056"/>
    </source>
</evidence>
<accession>A0A2H0W4F0</accession>
<dbReference type="Proteomes" id="UP000229056">
    <property type="component" value="Unassembled WGS sequence"/>
</dbReference>
<reference evidence="3" key="1">
    <citation type="submission" date="2017-09" db="EMBL/GenBank/DDBJ databases">
        <title>Depth-based differentiation of microbial function through sediment-hosted aquifers and enrichment of novel symbionts in the deep terrestrial subsurface.</title>
        <authorList>
            <person name="Probst A.J."/>
            <person name="Ladd B."/>
            <person name="Jarett J.K."/>
            <person name="Geller-Mcgrath D.E."/>
            <person name="Sieber C.M.K."/>
            <person name="Emerson J.B."/>
            <person name="Anantharaman K."/>
            <person name="Thomas B.C."/>
            <person name="Malmstrom R."/>
            <person name="Stieglmeier M."/>
            <person name="Klingl A."/>
            <person name="Woyke T."/>
            <person name="Ryan C.M."/>
            <person name="Banfield J.F."/>
        </authorList>
    </citation>
    <scope>NUCLEOTIDE SEQUENCE [LARGE SCALE GENOMIC DNA]</scope>
</reference>
<evidence type="ECO:0000313" key="2">
    <source>
        <dbReference type="EMBL" id="PIS06236.1"/>
    </source>
</evidence>
<protein>
    <recommendedName>
        <fullName evidence="4">Type 4 fimbrial biogenesis protein PilX N-terminal domain-containing protein</fullName>
    </recommendedName>
</protein>
<proteinExistence type="predicted"/>
<keyword evidence="1" id="KW-0472">Membrane</keyword>
<keyword evidence="1" id="KW-0812">Transmembrane</keyword>
<dbReference type="EMBL" id="PEZY01000005">
    <property type="protein sequence ID" value="PIS06236.1"/>
    <property type="molecule type" value="Genomic_DNA"/>
</dbReference>
<gene>
    <name evidence="2" type="ORF">COT80_01545</name>
</gene>
<feature type="transmembrane region" description="Helical" evidence="1">
    <location>
        <begin position="12"/>
        <end position="35"/>
    </location>
</feature>